<gene>
    <name evidence="1" type="ORF">LF1_11190</name>
</gene>
<dbReference type="Proteomes" id="UP000322699">
    <property type="component" value="Unassembled WGS sequence"/>
</dbReference>
<evidence type="ECO:0000313" key="1">
    <source>
        <dbReference type="EMBL" id="KAA1258597.1"/>
    </source>
</evidence>
<organism evidence="1 2">
    <name type="scientific">Rubripirellula obstinata</name>
    <dbReference type="NCBI Taxonomy" id="406547"/>
    <lineage>
        <taxon>Bacteria</taxon>
        <taxon>Pseudomonadati</taxon>
        <taxon>Planctomycetota</taxon>
        <taxon>Planctomycetia</taxon>
        <taxon>Pirellulales</taxon>
        <taxon>Pirellulaceae</taxon>
        <taxon>Rubripirellula</taxon>
    </lineage>
</organism>
<protein>
    <submittedName>
        <fullName evidence="1">Uncharacterized protein</fullName>
    </submittedName>
</protein>
<sequence length="258" mass="30145">MRSVKKQVGVCRLCKQHRNLRNSHIWPSFGYRDFVSDRETGGAFINLETNRFFPKQIKRYWYCNDCEQVFSRGEKYAKEMLAEIDEQNPSPTEYDERFHAFCTSISLRTLEYCGGIKSLPKRSEVKSAHKYWRDYLLGNRSDVLPFSMHCFLLFDKDLSMHKAMGGHVFHEKNLILSQVGPLFIVALLSRRQLSIGDLDIWSQSLVSAKGETLMPWKEWRPNGNITDSFFDVLVKHQREVVERVTSRTWGLDTEFTSG</sequence>
<keyword evidence="2" id="KW-1185">Reference proteome</keyword>
<proteinExistence type="predicted"/>
<dbReference type="EMBL" id="VRLW01000001">
    <property type="protein sequence ID" value="KAA1258597.1"/>
    <property type="molecule type" value="Genomic_DNA"/>
</dbReference>
<dbReference type="OrthoDB" id="5518417at2"/>
<name>A0A5B1CBV3_9BACT</name>
<dbReference type="RefSeq" id="WP_068257868.1">
    <property type="nucleotide sequence ID" value="NZ_LWSK01000001.1"/>
</dbReference>
<evidence type="ECO:0000313" key="2">
    <source>
        <dbReference type="Proteomes" id="UP000322699"/>
    </source>
</evidence>
<accession>A0A5B1CBV3</accession>
<dbReference type="AlphaFoldDB" id="A0A5B1CBV3"/>
<reference evidence="1 2" key="1">
    <citation type="submission" date="2019-08" db="EMBL/GenBank/DDBJ databases">
        <title>Deep-cultivation of Planctomycetes and their phenomic and genomic characterization uncovers novel biology.</title>
        <authorList>
            <person name="Wiegand S."/>
            <person name="Jogler M."/>
            <person name="Boedeker C."/>
            <person name="Pinto D."/>
            <person name="Vollmers J."/>
            <person name="Rivas-Marin E."/>
            <person name="Kohn T."/>
            <person name="Peeters S.H."/>
            <person name="Heuer A."/>
            <person name="Rast P."/>
            <person name="Oberbeckmann S."/>
            <person name="Bunk B."/>
            <person name="Jeske O."/>
            <person name="Meyerdierks A."/>
            <person name="Storesund J.E."/>
            <person name="Kallscheuer N."/>
            <person name="Luecker S."/>
            <person name="Lage O.M."/>
            <person name="Pohl T."/>
            <person name="Merkel B.J."/>
            <person name="Hornburger P."/>
            <person name="Mueller R.-W."/>
            <person name="Bruemmer F."/>
            <person name="Labrenz M."/>
            <person name="Spormann A.M."/>
            <person name="Op Den Camp H."/>
            <person name="Overmann J."/>
            <person name="Amann R."/>
            <person name="Jetten M.S.M."/>
            <person name="Mascher T."/>
            <person name="Medema M.H."/>
            <person name="Devos D.P."/>
            <person name="Kaster A.-K."/>
            <person name="Ovreas L."/>
            <person name="Rohde M."/>
            <person name="Galperin M.Y."/>
            <person name="Jogler C."/>
        </authorList>
    </citation>
    <scope>NUCLEOTIDE SEQUENCE [LARGE SCALE GENOMIC DNA]</scope>
    <source>
        <strain evidence="1 2">LF1</strain>
    </source>
</reference>
<comment type="caution">
    <text evidence="1">The sequence shown here is derived from an EMBL/GenBank/DDBJ whole genome shotgun (WGS) entry which is preliminary data.</text>
</comment>